<gene>
    <name evidence="2" type="ORF">LTR36_008732</name>
</gene>
<organism evidence="2 3">
    <name type="scientific">Oleoguttula mirabilis</name>
    <dbReference type="NCBI Taxonomy" id="1507867"/>
    <lineage>
        <taxon>Eukaryota</taxon>
        <taxon>Fungi</taxon>
        <taxon>Dikarya</taxon>
        <taxon>Ascomycota</taxon>
        <taxon>Pezizomycotina</taxon>
        <taxon>Dothideomycetes</taxon>
        <taxon>Dothideomycetidae</taxon>
        <taxon>Mycosphaerellales</taxon>
        <taxon>Teratosphaeriaceae</taxon>
        <taxon>Oleoguttula</taxon>
    </lineage>
</organism>
<dbReference type="EMBL" id="JAVFHQ010000006">
    <property type="protein sequence ID" value="KAK4548959.1"/>
    <property type="molecule type" value="Genomic_DNA"/>
</dbReference>
<feature type="region of interest" description="Disordered" evidence="1">
    <location>
        <begin position="203"/>
        <end position="235"/>
    </location>
</feature>
<feature type="compositionally biased region" description="Basic and acidic residues" evidence="1">
    <location>
        <begin position="218"/>
        <end position="235"/>
    </location>
</feature>
<dbReference type="AlphaFoldDB" id="A0AAV9JTU7"/>
<evidence type="ECO:0000256" key="1">
    <source>
        <dbReference type="SAM" id="MobiDB-lite"/>
    </source>
</evidence>
<name>A0AAV9JTU7_9PEZI</name>
<comment type="caution">
    <text evidence="2">The sequence shown here is derived from an EMBL/GenBank/DDBJ whole genome shotgun (WGS) entry which is preliminary data.</text>
</comment>
<keyword evidence="3" id="KW-1185">Reference proteome</keyword>
<accession>A0AAV9JTU7</accession>
<feature type="compositionally biased region" description="Basic and acidic residues" evidence="1">
    <location>
        <begin position="1"/>
        <end position="60"/>
    </location>
</feature>
<evidence type="ECO:0000313" key="2">
    <source>
        <dbReference type="EMBL" id="KAK4548959.1"/>
    </source>
</evidence>
<feature type="region of interest" description="Disordered" evidence="1">
    <location>
        <begin position="1"/>
        <end position="69"/>
    </location>
</feature>
<reference evidence="2 3" key="1">
    <citation type="submission" date="2021-11" db="EMBL/GenBank/DDBJ databases">
        <title>Black yeast isolated from Biological Soil Crust.</title>
        <authorList>
            <person name="Kurbessoian T."/>
        </authorList>
    </citation>
    <scope>NUCLEOTIDE SEQUENCE [LARGE SCALE GENOMIC DNA]</scope>
    <source>
        <strain evidence="2 3">CCFEE 5522</strain>
    </source>
</reference>
<proteinExistence type="predicted"/>
<protein>
    <submittedName>
        <fullName evidence="2">Uncharacterized protein</fullName>
    </submittedName>
</protein>
<dbReference type="Proteomes" id="UP001324427">
    <property type="component" value="Unassembled WGS sequence"/>
</dbReference>
<sequence length="235" mass="26665">MSEKTSKRQRKPSEKTSKRQRKPSEKTSKRQRKLSEKTSKRQRKLSEKTSTRQRKLRENISIRQRKLSESSGMHAYLSVRRIPMPLSSADLSSESAVKSDETNARSAATMHDLYHEKLLKRHYAIPSDATKPGADHPWPKKCPDISPIRYCYKDQRAADNLDKLVVIPAILDLTSIMIYSSYFGSAKPGDDGKWVLVRRGSDGKPDYNAPVWQAGGENPKDGKLSRDDIGRVAQL</sequence>
<evidence type="ECO:0000313" key="3">
    <source>
        <dbReference type="Proteomes" id="UP001324427"/>
    </source>
</evidence>